<accession>A0A401PPN3</accession>
<comment type="caution">
    <text evidence="2">The sequence shown here is derived from an EMBL/GenBank/DDBJ whole genome shotgun (WGS) entry which is preliminary data.</text>
</comment>
<evidence type="ECO:0000313" key="2">
    <source>
        <dbReference type="EMBL" id="GCB75011.1"/>
    </source>
</evidence>
<protein>
    <submittedName>
        <fullName evidence="2">Uncharacterized protein</fullName>
    </submittedName>
</protein>
<dbReference type="AlphaFoldDB" id="A0A401PPN3"/>
<feature type="region of interest" description="Disordered" evidence="1">
    <location>
        <begin position="1"/>
        <end position="38"/>
    </location>
</feature>
<reference evidence="2 3" key="1">
    <citation type="journal article" date="2018" name="Nat. Ecol. Evol.">
        <title>Shark genomes provide insights into elasmobranch evolution and the origin of vertebrates.</title>
        <authorList>
            <person name="Hara Y"/>
            <person name="Yamaguchi K"/>
            <person name="Onimaru K"/>
            <person name="Kadota M"/>
            <person name="Koyanagi M"/>
            <person name="Keeley SD"/>
            <person name="Tatsumi K"/>
            <person name="Tanaka K"/>
            <person name="Motone F"/>
            <person name="Kageyama Y"/>
            <person name="Nozu R"/>
            <person name="Adachi N"/>
            <person name="Nishimura O"/>
            <person name="Nakagawa R"/>
            <person name="Tanegashima C"/>
            <person name="Kiyatake I"/>
            <person name="Matsumoto R"/>
            <person name="Murakumo K"/>
            <person name="Nishida K"/>
            <person name="Terakita A"/>
            <person name="Kuratani S"/>
            <person name="Sato K"/>
            <person name="Hyodo S Kuraku.S."/>
        </authorList>
    </citation>
    <scope>NUCLEOTIDE SEQUENCE [LARGE SCALE GENOMIC DNA]</scope>
</reference>
<sequence length="102" mass="10567">MEAPAHEQDALLSNSTHTGTAGRKEELPDDAAVPGSPVTGVDINGAYVNSTDKVPNNGAAMDASRISGKHEGKIQQLCASSVLTNIVSKQEKEAIGINAKQI</sequence>
<proteinExistence type="predicted"/>
<evidence type="ECO:0000256" key="1">
    <source>
        <dbReference type="SAM" id="MobiDB-lite"/>
    </source>
</evidence>
<evidence type="ECO:0000313" key="3">
    <source>
        <dbReference type="Proteomes" id="UP000288216"/>
    </source>
</evidence>
<dbReference type="Proteomes" id="UP000288216">
    <property type="component" value="Unassembled WGS sequence"/>
</dbReference>
<gene>
    <name evidence="2" type="ORF">scyTo_0020865</name>
</gene>
<dbReference type="EMBL" id="BFAA01017510">
    <property type="protein sequence ID" value="GCB75011.1"/>
    <property type="molecule type" value="Genomic_DNA"/>
</dbReference>
<name>A0A401PPN3_SCYTO</name>
<keyword evidence="3" id="KW-1185">Reference proteome</keyword>
<organism evidence="2 3">
    <name type="scientific">Scyliorhinus torazame</name>
    <name type="common">Cloudy catshark</name>
    <name type="synonym">Catulus torazame</name>
    <dbReference type="NCBI Taxonomy" id="75743"/>
    <lineage>
        <taxon>Eukaryota</taxon>
        <taxon>Metazoa</taxon>
        <taxon>Chordata</taxon>
        <taxon>Craniata</taxon>
        <taxon>Vertebrata</taxon>
        <taxon>Chondrichthyes</taxon>
        <taxon>Elasmobranchii</taxon>
        <taxon>Galeomorphii</taxon>
        <taxon>Galeoidea</taxon>
        <taxon>Carcharhiniformes</taxon>
        <taxon>Scyliorhinidae</taxon>
        <taxon>Scyliorhinus</taxon>
    </lineage>
</organism>